<protein>
    <submittedName>
        <fullName evidence="2">ElaA protein</fullName>
    </submittedName>
</protein>
<feature type="domain" description="N-acetyltransferase" evidence="1">
    <location>
        <begin position="71"/>
        <end position="145"/>
    </location>
</feature>
<accession>A0A238H8U1</accession>
<evidence type="ECO:0000259" key="1">
    <source>
        <dbReference type="Pfam" id="PF13673"/>
    </source>
</evidence>
<dbReference type="Proteomes" id="UP000198460">
    <property type="component" value="Unassembled WGS sequence"/>
</dbReference>
<evidence type="ECO:0000313" key="2">
    <source>
        <dbReference type="EMBL" id="SMG01776.1"/>
    </source>
</evidence>
<dbReference type="Pfam" id="PF13673">
    <property type="entry name" value="Acetyltransf_10"/>
    <property type="match status" value="1"/>
</dbReference>
<dbReference type="RefSeq" id="WP_089341503.1">
    <property type="nucleotide sequence ID" value="NZ_FXAN01000083.1"/>
</dbReference>
<reference evidence="2 3" key="1">
    <citation type="submission" date="2017-04" db="EMBL/GenBank/DDBJ databases">
        <authorList>
            <person name="Afonso C.L."/>
            <person name="Miller P.J."/>
            <person name="Scott M.A."/>
            <person name="Spackman E."/>
            <person name="Goraichik I."/>
            <person name="Dimitrov K.M."/>
            <person name="Suarez D.L."/>
            <person name="Swayne D.E."/>
        </authorList>
    </citation>
    <scope>NUCLEOTIDE SEQUENCE [LARGE SCALE GENOMIC DNA]</scope>
    <source>
        <strain evidence="2">LMG 28154</strain>
    </source>
</reference>
<dbReference type="InterPro" id="IPR000182">
    <property type="entry name" value="GNAT_dom"/>
</dbReference>
<gene>
    <name evidence="2" type="ORF">BSIN_0675</name>
</gene>
<dbReference type="SUPFAM" id="SSF55729">
    <property type="entry name" value="Acyl-CoA N-acyltransferases (Nat)"/>
    <property type="match status" value="1"/>
</dbReference>
<proteinExistence type="predicted"/>
<organism evidence="2 3">
    <name type="scientific">Burkholderia singularis</name>
    <dbReference type="NCBI Taxonomy" id="1503053"/>
    <lineage>
        <taxon>Bacteria</taxon>
        <taxon>Pseudomonadati</taxon>
        <taxon>Pseudomonadota</taxon>
        <taxon>Betaproteobacteria</taxon>
        <taxon>Burkholderiales</taxon>
        <taxon>Burkholderiaceae</taxon>
        <taxon>Burkholderia</taxon>
        <taxon>pseudomallei group</taxon>
    </lineage>
</organism>
<evidence type="ECO:0000313" key="3">
    <source>
        <dbReference type="Proteomes" id="UP000198460"/>
    </source>
</evidence>
<dbReference type="InterPro" id="IPR016181">
    <property type="entry name" value="Acyl_CoA_acyltransferase"/>
</dbReference>
<dbReference type="EMBL" id="FXAN01000083">
    <property type="protein sequence ID" value="SMG01776.1"/>
    <property type="molecule type" value="Genomic_DNA"/>
</dbReference>
<sequence length="200" mass="22063">MDWTCSEFRHLNSNELYMILRARNAVLVVEEAHSHLDIDGKDTFAIHVFAIDKNGAQASIAAYARLLPGDEIDPETTIDKILTSTAHRDDNTIDALIEHALAAAYARWPDAPVRVQAPVHHEAFYNRFGFRKVDGPFLEHGVPYMGLQRAAQHPSNTTRNLLNLVGAASSNASHADDETVTKGERYAFAARLSADSGANR</sequence>
<dbReference type="AlphaFoldDB" id="A0A238H8U1"/>
<name>A0A238H8U1_9BURK</name>
<dbReference type="Gene3D" id="3.40.630.30">
    <property type="match status" value="1"/>
</dbReference>